<dbReference type="PANTHER" id="PTHR43833">
    <property type="entry name" value="POTASSIUM CHANNEL PROTEIN 2-RELATED-RELATED"/>
    <property type="match status" value="1"/>
</dbReference>
<comment type="subcellular location">
    <subcellularLocation>
        <location evidence="1">Cell membrane</location>
        <topology evidence="1">Multi-pass membrane protein</topology>
    </subcellularLocation>
</comment>
<dbReference type="InterPro" id="IPR003148">
    <property type="entry name" value="RCK_N"/>
</dbReference>
<feature type="transmembrane region" description="Helical" evidence="3">
    <location>
        <begin position="88"/>
        <end position="110"/>
    </location>
</feature>
<dbReference type="EMBL" id="CP159218">
    <property type="protein sequence ID" value="XCG63218.1"/>
    <property type="molecule type" value="Genomic_DNA"/>
</dbReference>
<dbReference type="InterPro" id="IPR013099">
    <property type="entry name" value="K_chnl_dom"/>
</dbReference>
<evidence type="ECO:0000256" key="2">
    <source>
        <dbReference type="SAM" id="MobiDB-lite"/>
    </source>
</evidence>
<dbReference type="GO" id="GO:0006813">
    <property type="term" value="P:potassium ion transport"/>
    <property type="evidence" value="ECO:0007669"/>
    <property type="project" value="InterPro"/>
</dbReference>
<evidence type="ECO:0000259" key="4">
    <source>
        <dbReference type="PROSITE" id="PS51201"/>
    </source>
</evidence>
<dbReference type="Gene3D" id="1.10.287.70">
    <property type="match status" value="1"/>
</dbReference>
<keyword evidence="3" id="KW-0812">Transmembrane</keyword>
<gene>
    <name evidence="5" type="ORF">ABLG96_18740</name>
</gene>
<keyword evidence="5" id="KW-0813">Transport</keyword>
<keyword evidence="5" id="KW-0407">Ion channel</keyword>
<dbReference type="GO" id="GO:0005886">
    <property type="term" value="C:plasma membrane"/>
    <property type="evidence" value="ECO:0007669"/>
    <property type="project" value="UniProtKB-SubCell"/>
</dbReference>
<dbReference type="AlphaFoldDB" id="A0AAU8DM15"/>
<name>A0AAU8DM15_9ACTN</name>
<evidence type="ECO:0000313" key="5">
    <source>
        <dbReference type="EMBL" id="XCG63218.1"/>
    </source>
</evidence>
<feature type="transmembrane region" description="Helical" evidence="3">
    <location>
        <begin position="21"/>
        <end position="42"/>
    </location>
</feature>
<reference evidence="5" key="1">
    <citation type="submission" date="2024-05" db="EMBL/GenBank/DDBJ databases">
        <authorList>
            <person name="Cai S.Y."/>
            <person name="Jin L.M."/>
            <person name="Li H.R."/>
        </authorList>
    </citation>
    <scope>NUCLEOTIDE SEQUENCE</scope>
    <source>
        <strain evidence="5">A5-74</strain>
    </source>
</reference>
<dbReference type="PROSITE" id="PS51201">
    <property type="entry name" value="RCK_N"/>
    <property type="match status" value="1"/>
</dbReference>
<dbReference type="Pfam" id="PF02254">
    <property type="entry name" value="TrkA_N"/>
    <property type="match status" value="1"/>
</dbReference>
<feature type="compositionally biased region" description="Acidic residues" evidence="2">
    <location>
        <begin position="396"/>
        <end position="406"/>
    </location>
</feature>
<dbReference type="PANTHER" id="PTHR43833:SF9">
    <property type="entry name" value="POTASSIUM CHANNEL PROTEIN YUGO-RELATED"/>
    <property type="match status" value="1"/>
</dbReference>
<dbReference type="Gene3D" id="3.40.50.720">
    <property type="entry name" value="NAD(P)-binding Rossmann-like Domain"/>
    <property type="match status" value="1"/>
</dbReference>
<feature type="compositionally biased region" description="Basic and acidic residues" evidence="2">
    <location>
        <begin position="348"/>
        <end position="380"/>
    </location>
</feature>
<organism evidence="5">
    <name type="scientific">Nakamurella sp. A5-74</name>
    <dbReference type="NCBI Taxonomy" id="3158264"/>
    <lineage>
        <taxon>Bacteria</taxon>
        <taxon>Bacillati</taxon>
        <taxon>Actinomycetota</taxon>
        <taxon>Actinomycetes</taxon>
        <taxon>Nakamurellales</taxon>
        <taxon>Nakamurellaceae</taxon>
        <taxon>Nakamurella</taxon>
    </lineage>
</organism>
<evidence type="ECO:0000256" key="3">
    <source>
        <dbReference type="SAM" id="Phobius"/>
    </source>
</evidence>
<dbReference type="GO" id="GO:0034220">
    <property type="term" value="P:monoatomic ion transmembrane transport"/>
    <property type="evidence" value="ECO:0007669"/>
    <property type="project" value="UniProtKB-KW"/>
</dbReference>
<feature type="domain" description="RCK N-terminal" evidence="4">
    <location>
        <begin position="128"/>
        <end position="247"/>
    </location>
</feature>
<feature type="region of interest" description="Disordered" evidence="2">
    <location>
        <begin position="344"/>
        <end position="425"/>
    </location>
</feature>
<dbReference type="InterPro" id="IPR050721">
    <property type="entry name" value="Trk_Ktr_HKT_K-transport"/>
</dbReference>
<dbReference type="SUPFAM" id="SSF81324">
    <property type="entry name" value="Voltage-gated potassium channels"/>
    <property type="match status" value="1"/>
</dbReference>
<dbReference type="SUPFAM" id="SSF51735">
    <property type="entry name" value="NAD(P)-binding Rossmann-fold domains"/>
    <property type="match status" value="1"/>
</dbReference>
<dbReference type="RefSeq" id="WP_353648833.1">
    <property type="nucleotide sequence ID" value="NZ_CP159218.1"/>
</dbReference>
<keyword evidence="5" id="KW-0406">Ion transport</keyword>
<dbReference type="Pfam" id="PF07885">
    <property type="entry name" value="Ion_trans_2"/>
    <property type="match status" value="1"/>
</dbReference>
<evidence type="ECO:0000256" key="1">
    <source>
        <dbReference type="ARBA" id="ARBA00004651"/>
    </source>
</evidence>
<accession>A0AAU8DM15</accession>
<sequence length="425" mass="46251">MAKETPVRIALPEREHGPLRAILLRIVVALLCIVATAMIVYFERDGYRDLDRRVDSLLDAFYYATVTLSTTGYGDITPDSPAARLTNIIVITPLRFLFLIVLVGTTIEVLTERSRQQFRYARWRRRVKKHTVVIGYGMKGRSAVKALLDQGAKAESIVVVDQNGTMVKAATGDGCVGVVGDARREEVLRQASVATAERVIVAADRDDTSVLVTLTARRLSPRATIVAAAKEEQNIGVLRQGGADVVIPTAESAGRLLGLSTIAPHAGEVLEDLLEPVAGLQISERDVRPEDVGLAPARLTAQGEIVLTVIRRGVAHRFDSGGVKVFQPGDRIVVIRATDAARAQQAADAERQEQGRRGRRDRSAPRGVEPRRGPSRYRGDDSDEPDAQDESGLADPDGEYESEATEPDGRAARRSRRASPRDDEG</sequence>
<keyword evidence="3" id="KW-1133">Transmembrane helix</keyword>
<keyword evidence="3" id="KW-0472">Membrane</keyword>
<proteinExistence type="predicted"/>
<protein>
    <submittedName>
        <fullName evidence="5">Potassium channel family protein</fullName>
    </submittedName>
</protein>
<dbReference type="InterPro" id="IPR036291">
    <property type="entry name" value="NAD(P)-bd_dom_sf"/>
</dbReference>